<accession>H1DJQ3</accession>
<evidence type="ECO:0000313" key="3">
    <source>
        <dbReference type="EMBL" id="EHP46122.1"/>
    </source>
</evidence>
<dbReference type="Gene3D" id="3.40.50.1820">
    <property type="entry name" value="alpha/beta hydrolase"/>
    <property type="match status" value="1"/>
</dbReference>
<dbReference type="RefSeq" id="WP_009137634.1">
    <property type="nucleotide sequence ID" value="NZ_JH594597.1"/>
</dbReference>
<dbReference type="InterPro" id="IPR029058">
    <property type="entry name" value="AB_hydrolase_fold"/>
</dbReference>
<dbReference type="eggNOG" id="COG0596">
    <property type="taxonomic scope" value="Bacteria"/>
</dbReference>
<dbReference type="PANTHER" id="PTHR46118:SF4">
    <property type="entry name" value="PROTEIN ABHD11"/>
    <property type="match status" value="1"/>
</dbReference>
<feature type="domain" description="AB hydrolase-1" evidence="2">
    <location>
        <begin position="12"/>
        <end position="114"/>
    </location>
</feature>
<dbReference type="PRINTS" id="PR00111">
    <property type="entry name" value="ABHYDROLASE"/>
</dbReference>
<name>H1DJQ3_9BACT</name>
<dbReference type="EMBL" id="ADMC01000026">
    <property type="protein sequence ID" value="EHP46122.1"/>
    <property type="molecule type" value="Genomic_DNA"/>
</dbReference>
<dbReference type="Proteomes" id="UP000004892">
    <property type="component" value="Unassembled WGS sequence"/>
</dbReference>
<reference evidence="3 4" key="1">
    <citation type="submission" date="2012-01" db="EMBL/GenBank/DDBJ databases">
        <title>The Genome Sequence of Odoribacter laneus YIT 12061.</title>
        <authorList>
            <consortium name="The Broad Institute Genome Sequencing Platform"/>
            <person name="Earl A."/>
            <person name="Ward D."/>
            <person name="Feldgarden M."/>
            <person name="Gevers D."/>
            <person name="Morotomi M."/>
            <person name="Young S.K."/>
            <person name="Zeng Q."/>
            <person name="Gargeya S."/>
            <person name="Fitzgerald M."/>
            <person name="Haas B."/>
            <person name="Abouelleil A."/>
            <person name="Alvarado L."/>
            <person name="Arachchi H.M."/>
            <person name="Berlin A."/>
            <person name="Chapman S.B."/>
            <person name="Gearin G."/>
            <person name="Goldberg J."/>
            <person name="Griggs A."/>
            <person name="Gujja S."/>
            <person name="Hansen M."/>
            <person name="Heiman D."/>
            <person name="Howarth C."/>
            <person name="Larimer J."/>
            <person name="Lui A."/>
            <person name="MacDonald P.J.P."/>
            <person name="McCowen C."/>
            <person name="Montmayeur A."/>
            <person name="Murphy C."/>
            <person name="Neiman D."/>
            <person name="Pearson M."/>
            <person name="Priest M."/>
            <person name="Roberts A."/>
            <person name="Saif S."/>
            <person name="Shea T."/>
            <person name="Sisk P."/>
            <person name="Stolte C."/>
            <person name="Sykes S."/>
            <person name="Wortman J."/>
            <person name="Nusbaum C."/>
            <person name="Birren B."/>
        </authorList>
    </citation>
    <scope>NUCLEOTIDE SEQUENCE [LARGE SCALE GENOMIC DNA]</scope>
    <source>
        <strain evidence="3 4">YIT 12061</strain>
    </source>
</reference>
<keyword evidence="1" id="KW-0378">Hydrolase</keyword>
<dbReference type="STRING" id="742817.HMPREF9449_02489"/>
<dbReference type="HOGENOM" id="CLU_020336_53_1_10"/>
<evidence type="ECO:0000259" key="2">
    <source>
        <dbReference type="Pfam" id="PF00561"/>
    </source>
</evidence>
<proteinExistence type="predicted"/>
<protein>
    <recommendedName>
        <fullName evidence="2">AB hydrolase-1 domain-containing protein</fullName>
    </recommendedName>
</protein>
<dbReference type="PATRIC" id="fig|742817.3.peg.2664"/>
<dbReference type="SUPFAM" id="SSF53474">
    <property type="entry name" value="alpha/beta-Hydrolases"/>
    <property type="match status" value="1"/>
</dbReference>
<dbReference type="InterPro" id="IPR000073">
    <property type="entry name" value="AB_hydrolase_1"/>
</dbReference>
<dbReference type="PANTHER" id="PTHR46118">
    <property type="entry name" value="PROTEIN ABHD11"/>
    <property type="match status" value="1"/>
</dbReference>
<evidence type="ECO:0000313" key="4">
    <source>
        <dbReference type="Proteomes" id="UP000004892"/>
    </source>
</evidence>
<dbReference type="GeneID" id="98070026"/>
<dbReference type="GO" id="GO:0016787">
    <property type="term" value="F:hydrolase activity"/>
    <property type="evidence" value="ECO:0007669"/>
    <property type="project" value="UniProtKB-KW"/>
</dbReference>
<keyword evidence="4" id="KW-1185">Reference proteome</keyword>
<comment type="caution">
    <text evidence="3">The sequence shown here is derived from an EMBL/GenBank/DDBJ whole genome shotgun (WGS) entry which is preliminary data.</text>
</comment>
<sequence length="255" mass="29401">MQLFYREKGKGYPLIILHGLWGASENWLPVANLLAEHFHVFLPDLRNHGRSPRHPEHTYQAMSEDVREFITGLKLAVPPHIIGHSMGGKTVMELLLTYPSFVRKAILVDIAPVAYPLSAEHKRILHYMKSIPINEFKERKDLLISLRQQFPEEKFVQLVLKNISKTDKYFEWKTDPDFIQKNMENLCSYPATWEEATYRDPVLFIKGENSSYIQNITSILKYFPAARITTVAGSSHWIHAEQPEALAEIISAFLA</sequence>
<gene>
    <name evidence="3" type="ORF">HMPREF9449_02489</name>
</gene>
<dbReference type="Pfam" id="PF00561">
    <property type="entry name" value="Abhydrolase_1"/>
    <property type="match status" value="1"/>
</dbReference>
<evidence type="ECO:0000256" key="1">
    <source>
        <dbReference type="ARBA" id="ARBA00022801"/>
    </source>
</evidence>
<organism evidence="3 4">
    <name type="scientific">Odoribacter laneus YIT 12061</name>
    <dbReference type="NCBI Taxonomy" id="742817"/>
    <lineage>
        <taxon>Bacteria</taxon>
        <taxon>Pseudomonadati</taxon>
        <taxon>Bacteroidota</taxon>
        <taxon>Bacteroidia</taxon>
        <taxon>Bacteroidales</taxon>
        <taxon>Odoribacteraceae</taxon>
        <taxon>Odoribacter</taxon>
    </lineage>
</organism>
<dbReference type="AlphaFoldDB" id="H1DJQ3"/>